<name>A0AAU9M059_9ASTR</name>
<keyword evidence="3" id="KW-1185">Reference proteome</keyword>
<evidence type="ECO:0000313" key="3">
    <source>
        <dbReference type="Proteomes" id="UP001157418"/>
    </source>
</evidence>
<feature type="transmembrane region" description="Helical" evidence="1">
    <location>
        <begin position="67"/>
        <end position="90"/>
    </location>
</feature>
<protein>
    <submittedName>
        <fullName evidence="2">Uncharacterized protein</fullName>
    </submittedName>
</protein>
<proteinExistence type="predicted"/>
<dbReference type="AlphaFoldDB" id="A0AAU9M059"/>
<keyword evidence="1" id="KW-1133">Transmembrane helix</keyword>
<accession>A0AAU9M059</accession>
<dbReference type="EMBL" id="CAKMRJ010000157">
    <property type="protein sequence ID" value="CAH1418916.1"/>
    <property type="molecule type" value="Genomic_DNA"/>
</dbReference>
<reference evidence="2 3" key="1">
    <citation type="submission" date="2022-01" db="EMBL/GenBank/DDBJ databases">
        <authorList>
            <person name="Xiong W."/>
            <person name="Schranz E."/>
        </authorList>
    </citation>
    <scope>NUCLEOTIDE SEQUENCE [LARGE SCALE GENOMIC DNA]</scope>
</reference>
<sequence length="97" mass="11084">MADFLPRRIISKYLSSPLSSRPRASNPFRFRRGSFKDYHPKGRKETKWPIDLSSFGEIKSMFLVGALLRFGFVTAWLFHLVACMGAVAVLDVMRSTN</sequence>
<dbReference type="Proteomes" id="UP001157418">
    <property type="component" value="Unassembled WGS sequence"/>
</dbReference>
<evidence type="ECO:0000313" key="2">
    <source>
        <dbReference type="EMBL" id="CAH1418916.1"/>
    </source>
</evidence>
<keyword evidence="1" id="KW-0472">Membrane</keyword>
<organism evidence="2 3">
    <name type="scientific">Lactuca virosa</name>
    <dbReference type="NCBI Taxonomy" id="75947"/>
    <lineage>
        <taxon>Eukaryota</taxon>
        <taxon>Viridiplantae</taxon>
        <taxon>Streptophyta</taxon>
        <taxon>Embryophyta</taxon>
        <taxon>Tracheophyta</taxon>
        <taxon>Spermatophyta</taxon>
        <taxon>Magnoliopsida</taxon>
        <taxon>eudicotyledons</taxon>
        <taxon>Gunneridae</taxon>
        <taxon>Pentapetalae</taxon>
        <taxon>asterids</taxon>
        <taxon>campanulids</taxon>
        <taxon>Asterales</taxon>
        <taxon>Asteraceae</taxon>
        <taxon>Cichorioideae</taxon>
        <taxon>Cichorieae</taxon>
        <taxon>Lactucinae</taxon>
        <taxon>Lactuca</taxon>
    </lineage>
</organism>
<comment type="caution">
    <text evidence="2">The sequence shown here is derived from an EMBL/GenBank/DDBJ whole genome shotgun (WGS) entry which is preliminary data.</text>
</comment>
<evidence type="ECO:0000256" key="1">
    <source>
        <dbReference type="SAM" id="Phobius"/>
    </source>
</evidence>
<keyword evidence="1" id="KW-0812">Transmembrane</keyword>
<gene>
    <name evidence="2" type="ORF">LVIROSA_LOCUS6485</name>
</gene>